<comment type="caution">
    <text evidence="2">The sequence shown here is derived from an EMBL/GenBank/DDBJ whole genome shotgun (WGS) entry which is preliminary data.</text>
</comment>
<evidence type="ECO:0000313" key="2">
    <source>
        <dbReference type="EMBL" id="HHQ15650.1"/>
    </source>
</evidence>
<evidence type="ECO:0000256" key="1">
    <source>
        <dbReference type="SAM" id="Phobius"/>
    </source>
</evidence>
<protein>
    <submittedName>
        <fullName evidence="2">Uncharacterized protein</fullName>
    </submittedName>
</protein>
<proteinExistence type="predicted"/>
<accession>A0A7V5XFS8</accession>
<keyword evidence="1" id="KW-0472">Membrane</keyword>
<reference evidence="2" key="1">
    <citation type="journal article" date="2020" name="mSystems">
        <title>Genome- and Community-Level Interaction Insights into Carbon Utilization and Element Cycling Functions of Hydrothermarchaeota in Hydrothermal Sediment.</title>
        <authorList>
            <person name="Zhou Z."/>
            <person name="Liu Y."/>
            <person name="Xu W."/>
            <person name="Pan J."/>
            <person name="Luo Z.H."/>
            <person name="Li M."/>
        </authorList>
    </citation>
    <scope>NUCLEOTIDE SEQUENCE [LARGE SCALE GENOMIC DNA]</scope>
    <source>
        <strain evidence="2">SpSt-106</strain>
    </source>
</reference>
<sequence>MRKDSIFMFSFFLFIILFVSLILGYSQERIKVAGEDWILLNTGPKEEQLFYSPSSIKKITKDKIRLNILYYPSSEIVNRCKNYWIQWCWSSEIAEVAWGRPPEEDNKKCEALKYGIYEYEIDCAKRKYKDKNWAWYNKENEILYSRKSVGISFLSIPEDLIKDKIFEIICQD</sequence>
<organism evidence="2">
    <name type="scientific">Thermodesulfobacterium geofontis</name>
    <dbReference type="NCBI Taxonomy" id="1295609"/>
    <lineage>
        <taxon>Bacteria</taxon>
        <taxon>Pseudomonadati</taxon>
        <taxon>Thermodesulfobacteriota</taxon>
        <taxon>Thermodesulfobacteria</taxon>
        <taxon>Thermodesulfobacteriales</taxon>
        <taxon>Thermodesulfobacteriaceae</taxon>
        <taxon>Thermodesulfobacterium</taxon>
    </lineage>
</organism>
<name>A0A7V5XFS8_9BACT</name>
<gene>
    <name evidence="2" type="ORF">ENM15_02380</name>
</gene>
<keyword evidence="1" id="KW-1133">Transmembrane helix</keyword>
<dbReference type="EMBL" id="DRWR01000042">
    <property type="protein sequence ID" value="HHQ15650.1"/>
    <property type="molecule type" value="Genomic_DNA"/>
</dbReference>
<dbReference type="AlphaFoldDB" id="A0A7V5XFS8"/>
<feature type="transmembrane region" description="Helical" evidence="1">
    <location>
        <begin position="6"/>
        <end position="25"/>
    </location>
</feature>
<keyword evidence="1" id="KW-0812">Transmembrane</keyword>